<dbReference type="Proteomes" id="UP000198525">
    <property type="component" value="Unassembled WGS sequence"/>
</dbReference>
<dbReference type="RefSeq" id="WP_089683041.1">
    <property type="nucleotide sequence ID" value="NZ_FNES01000002.1"/>
</dbReference>
<evidence type="ECO:0000256" key="8">
    <source>
        <dbReference type="ARBA" id="ARBA00038436"/>
    </source>
</evidence>
<keyword evidence="4 9" id="KW-0997">Cell inner membrane</keyword>
<evidence type="ECO:0000313" key="11">
    <source>
        <dbReference type="EMBL" id="SDI97947.1"/>
    </source>
</evidence>
<evidence type="ECO:0000256" key="4">
    <source>
        <dbReference type="ARBA" id="ARBA00022519"/>
    </source>
</evidence>
<accession>A0A1G8PZT0</accession>
<evidence type="ECO:0000256" key="5">
    <source>
        <dbReference type="ARBA" id="ARBA00022692"/>
    </source>
</evidence>
<evidence type="ECO:0000256" key="6">
    <source>
        <dbReference type="ARBA" id="ARBA00022989"/>
    </source>
</evidence>
<dbReference type="AlphaFoldDB" id="A0A1G8PZT0"/>
<evidence type="ECO:0000259" key="10">
    <source>
        <dbReference type="Pfam" id="PF04290"/>
    </source>
</evidence>
<keyword evidence="2 9" id="KW-0813">Transport</keyword>
<sequence>MTRFRQRVLAVSRPVTLTLASALLLINLAVILYGVFMRYLVGGAPIWTDELSRFLIIGSVMLAAGAVWVEGGHMRVALIERLLPARLTRLLHLYQWLLTLLLATAGALFSYRYALSVAMFTTSGLGISRTLPMLSLPIGFALLAWQAFWYGPGPLPSQTEETA</sequence>
<dbReference type="PANTHER" id="PTHR35011:SF10">
    <property type="entry name" value="TRAP TRANSPORTER SMALL PERMEASE PROTEIN"/>
    <property type="match status" value="1"/>
</dbReference>
<keyword evidence="5 9" id="KW-0812">Transmembrane</keyword>
<proteinExistence type="inferred from homology"/>
<gene>
    <name evidence="11" type="ORF">SAMN04487954_102253</name>
</gene>
<comment type="function">
    <text evidence="9">Part of the tripartite ATP-independent periplasmic (TRAP) transport system.</text>
</comment>
<keyword evidence="6 9" id="KW-1133">Transmembrane helix</keyword>
<dbReference type="InterPro" id="IPR007387">
    <property type="entry name" value="TRAP_DctQ"/>
</dbReference>
<reference evidence="11 12" key="1">
    <citation type="submission" date="2016-10" db="EMBL/GenBank/DDBJ databases">
        <authorList>
            <person name="de Groot N.N."/>
        </authorList>
    </citation>
    <scope>NUCLEOTIDE SEQUENCE [LARGE SCALE GENOMIC DNA]</scope>
    <source>
        <strain evidence="11 12">CGMCC 1.6133</strain>
    </source>
</reference>
<feature type="transmembrane region" description="Helical" evidence="9">
    <location>
        <begin position="51"/>
        <end position="69"/>
    </location>
</feature>
<dbReference type="EMBL" id="FNES01000002">
    <property type="protein sequence ID" value="SDI97947.1"/>
    <property type="molecule type" value="Genomic_DNA"/>
</dbReference>
<evidence type="ECO:0000256" key="2">
    <source>
        <dbReference type="ARBA" id="ARBA00022448"/>
    </source>
</evidence>
<organism evidence="11 12">
    <name type="scientific">Billgrantia gudaonensis</name>
    <dbReference type="NCBI Taxonomy" id="376427"/>
    <lineage>
        <taxon>Bacteria</taxon>
        <taxon>Pseudomonadati</taxon>
        <taxon>Pseudomonadota</taxon>
        <taxon>Gammaproteobacteria</taxon>
        <taxon>Oceanospirillales</taxon>
        <taxon>Halomonadaceae</taxon>
        <taxon>Billgrantia</taxon>
    </lineage>
</organism>
<dbReference type="PANTHER" id="PTHR35011">
    <property type="entry name" value="2,3-DIKETO-L-GULONATE TRAP TRANSPORTER SMALL PERMEASE PROTEIN YIAM"/>
    <property type="match status" value="1"/>
</dbReference>
<comment type="subcellular location">
    <subcellularLocation>
        <location evidence="1 9">Cell inner membrane</location>
        <topology evidence="1 9">Multi-pass membrane protein</topology>
    </subcellularLocation>
</comment>
<evidence type="ECO:0000256" key="1">
    <source>
        <dbReference type="ARBA" id="ARBA00004429"/>
    </source>
</evidence>
<dbReference type="GO" id="GO:0022857">
    <property type="term" value="F:transmembrane transporter activity"/>
    <property type="evidence" value="ECO:0007669"/>
    <property type="project" value="UniProtKB-UniRule"/>
</dbReference>
<keyword evidence="12" id="KW-1185">Reference proteome</keyword>
<keyword evidence="7 9" id="KW-0472">Membrane</keyword>
<comment type="similarity">
    <text evidence="8 9">Belongs to the TRAP transporter small permease family.</text>
</comment>
<keyword evidence="3" id="KW-1003">Cell membrane</keyword>
<dbReference type="GO" id="GO:0015740">
    <property type="term" value="P:C4-dicarboxylate transport"/>
    <property type="evidence" value="ECO:0007669"/>
    <property type="project" value="TreeGrafter"/>
</dbReference>
<evidence type="ECO:0000313" key="12">
    <source>
        <dbReference type="Proteomes" id="UP000198525"/>
    </source>
</evidence>
<feature type="domain" description="Tripartite ATP-independent periplasmic transporters DctQ component" evidence="10">
    <location>
        <begin position="29"/>
        <end position="147"/>
    </location>
</feature>
<dbReference type="InterPro" id="IPR055348">
    <property type="entry name" value="DctQ"/>
</dbReference>
<name>A0A1G8PZT0_9GAMM</name>
<dbReference type="STRING" id="376427.SAMN04487954_102253"/>
<feature type="transmembrane region" description="Helical" evidence="9">
    <location>
        <begin position="131"/>
        <end position="150"/>
    </location>
</feature>
<protein>
    <recommendedName>
        <fullName evidence="9">TRAP transporter small permease protein</fullName>
    </recommendedName>
</protein>
<dbReference type="OrthoDB" id="4964541at2"/>
<dbReference type="Pfam" id="PF04290">
    <property type="entry name" value="DctQ"/>
    <property type="match status" value="1"/>
</dbReference>
<dbReference type="GO" id="GO:0005886">
    <property type="term" value="C:plasma membrane"/>
    <property type="evidence" value="ECO:0007669"/>
    <property type="project" value="UniProtKB-SubCell"/>
</dbReference>
<feature type="transmembrane region" description="Helical" evidence="9">
    <location>
        <begin position="15"/>
        <end position="39"/>
    </location>
</feature>
<evidence type="ECO:0000256" key="3">
    <source>
        <dbReference type="ARBA" id="ARBA00022475"/>
    </source>
</evidence>
<feature type="transmembrane region" description="Helical" evidence="9">
    <location>
        <begin position="90"/>
        <end position="111"/>
    </location>
</feature>
<evidence type="ECO:0000256" key="7">
    <source>
        <dbReference type="ARBA" id="ARBA00023136"/>
    </source>
</evidence>
<comment type="subunit">
    <text evidence="9">The complex comprises the extracytoplasmic solute receptor protein and the two transmembrane proteins.</text>
</comment>
<evidence type="ECO:0000256" key="9">
    <source>
        <dbReference type="RuleBase" id="RU369079"/>
    </source>
</evidence>